<dbReference type="InterPro" id="IPR011029">
    <property type="entry name" value="DEATH-like_dom_sf"/>
</dbReference>
<comment type="subcellular location">
    <subcellularLocation>
        <location evidence="1">Membrane</location>
    </subcellularLocation>
</comment>
<evidence type="ECO:0000256" key="11">
    <source>
        <dbReference type="SAM" id="Phobius"/>
    </source>
</evidence>
<evidence type="ECO:0000256" key="5">
    <source>
        <dbReference type="ARBA" id="ARBA00023136"/>
    </source>
</evidence>
<dbReference type="PROSITE" id="PS50017">
    <property type="entry name" value="DEATH_DOMAIN"/>
    <property type="match status" value="1"/>
</dbReference>
<keyword evidence="2" id="KW-0053">Apoptosis</keyword>
<evidence type="ECO:0000256" key="4">
    <source>
        <dbReference type="ARBA" id="ARBA00022737"/>
    </source>
</evidence>
<feature type="signal peptide" evidence="12">
    <location>
        <begin position="1"/>
        <end position="22"/>
    </location>
</feature>
<evidence type="ECO:0000256" key="9">
    <source>
        <dbReference type="PROSITE-ProRule" id="PRU00206"/>
    </source>
</evidence>
<feature type="repeat" description="TNFR-Cys" evidence="9">
    <location>
        <begin position="107"/>
        <end position="146"/>
    </location>
</feature>
<keyword evidence="7" id="KW-0675">Receptor</keyword>
<dbReference type="Gene3D" id="2.10.50.10">
    <property type="entry name" value="Tumor Necrosis Factor Receptor, subunit A, domain 2"/>
    <property type="match status" value="2"/>
</dbReference>
<dbReference type="GO" id="GO:0036462">
    <property type="term" value="P:TRAIL-activated apoptotic signaling pathway"/>
    <property type="evidence" value="ECO:0007669"/>
    <property type="project" value="TreeGrafter"/>
</dbReference>
<dbReference type="PROSITE" id="PS50050">
    <property type="entry name" value="TNFR_NGFR_2"/>
    <property type="match status" value="2"/>
</dbReference>
<dbReference type="GO" id="GO:0004888">
    <property type="term" value="F:transmembrane signaling receptor activity"/>
    <property type="evidence" value="ECO:0007669"/>
    <property type="project" value="UniProtKB-ARBA"/>
</dbReference>
<dbReference type="GeneTree" id="ENSGT00930000151070"/>
<keyword evidence="4" id="KW-0677">Repeat</keyword>
<evidence type="ECO:0000256" key="1">
    <source>
        <dbReference type="ARBA" id="ARBA00004370"/>
    </source>
</evidence>
<dbReference type="Ensembl" id="ENSSMRT00000021332.1">
    <property type="protein sequence ID" value="ENSSMRP00000018230.1"/>
    <property type="gene ID" value="ENSSMRG00000014188.1"/>
</dbReference>
<dbReference type="SMART" id="SM00005">
    <property type="entry name" value="DEATH"/>
    <property type="match status" value="1"/>
</dbReference>
<dbReference type="SUPFAM" id="SSF57586">
    <property type="entry name" value="TNF receptor-like"/>
    <property type="match status" value="2"/>
</dbReference>
<dbReference type="Proteomes" id="UP000694421">
    <property type="component" value="Unplaced"/>
</dbReference>
<feature type="chain" id="PRO_5034994844" evidence="12">
    <location>
        <begin position="23"/>
        <end position="374"/>
    </location>
</feature>
<dbReference type="InterPro" id="IPR052491">
    <property type="entry name" value="TNFRSF10"/>
</dbReference>
<feature type="domain" description="TNFR-Cys" evidence="14">
    <location>
        <begin position="65"/>
        <end position="106"/>
    </location>
</feature>
<keyword evidence="8" id="KW-0325">Glycoprotein</keyword>
<feature type="compositionally biased region" description="Polar residues" evidence="10">
    <location>
        <begin position="211"/>
        <end position="221"/>
    </location>
</feature>
<dbReference type="SMART" id="SM00208">
    <property type="entry name" value="TNFR"/>
    <property type="match status" value="3"/>
</dbReference>
<reference evidence="15" key="2">
    <citation type="submission" date="2025-09" db="UniProtKB">
        <authorList>
            <consortium name="Ensembl"/>
        </authorList>
    </citation>
    <scope>IDENTIFICATION</scope>
</reference>
<feature type="domain" description="TNFR-Cys" evidence="14">
    <location>
        <begin position="107"/>
        <end position="146"/>
    </location>
</feature>
<sequence>MLGHWWFLVLFVPIAFLTTVESPALHCGPEEYYSDRQQFCCEKCPAGKYVFDECSWPRKPSICKSCNEGKDFTAHANDFEACLPCSECKLGEIIVRSCNRTSDTECRCKNGYFRPPAYEECVKCMTKCPDGQIIVQRCNSITDAKCGLPPTEATGQEAVIDIGVGSGIIIIIILILAGLYYVRRHFNGKTSCYKRDEDAKESLITVGDNRPGQQGAASQIQNTEESNLESNNTNPESPASLPQTREDSAAASDIQLNLQVQQSKKRHRVKKNNNCEELEEIYFEVRKNVRPRNWNMLMRKSGLSDNEIERIKLDHSNNTDEQCYYMLKMLRDKLGIEEASSNLLDGLCKEELNGIYENLINELRSKGITIEIKD</sequence>
<feature type="transmembrane region" description="Helical" evidence="11">
    <location>
        <begin position="162"/>
        <end position="182"/>
    </location>
</feature>
<dbReference type="PANTHER" id="PTHR46330">
    <property type="entry name" value="TUMOR NECROSIS FACTOR RECEPTOR SUPERFAMILY MEMBER 10B"/>
    <property type="match status" value="1"/>
</dbReference>
<feature type="region of interest" description="Disordered" evidence="10">
    <location>
        <begin position="205"/>
        <end position="248"/>
    </location>
</feature>
<evidence type="ECO:0000256" key="3">
    <source>
        <dbReference type="ARBA" id="ARBA00022729"/>
    </source>
</evidence>
<evidence type="ECO:0000256" key="8">
    <source>
        <dbReference type="ARBA" id="ARBA00023180"/>
    </source>
</evidence>
<feature type="disulfide bond" evidence="9">
    <location>
        <begin position="128"/>
        <end position="146"/>
    </location>
</feature>
<comment type="caution">
    <text evidence="9">Lacks conserved residue(s) required for the propagation of feature annotation.</text>
</comment>
<accession>A0A8D0DP18</accession>
<dbReference type="Pfam" id="PF00531">
    <property type="entry name" value="Death"/>
    <property type="match status" value="1"/>
</dbReference>
<evidence type="ECO:0000256" key="2">
    <source>
        <dbReference type="ARBA" id="ARBA00022703"/>
    </source>
</evidence>
<dbReference type="FunFam" id="2.10.50.10:FF:000004">
    <property type="entry name" value="Tumor necrosis factor receptor superfamily member 6"/>
    <property type="match status" value="1"/>
</dbReference>
<keyword evidence="6 9" id="KW-1015">Disulfide bond</keyword>
<dbReference type="InterPro" id="IPR000488">
    <property type="entry name" value="Death_dom"/>
</dbReference>
<evidence type="ECO:0000256" key="7">
    <source>
        <dbReference type="ARBA" id="ARBA00023170"/>
    </source>
</evidence>
<feature type="domain" description="Death" evidence="13">
    <location>
        <begin position="279"/>
        <end position="363"/>
    </location>
</feature>
<dbReference type="SUPFAM" id="SSF47986">
    <property type="entry name" value="DEATH domain"/>
    <property type="match status" value="1"/>
</dbReference>
<dbReference type="GO" id="GO:0009986">
    <property type="term" value="C:cell surface"/>
    <property type="evidence" value="ECO:0007669"/>
    <property type="project" value="TreeGrafter"/>
</dbReference>
<dbReference type="GO" id="GO:0005886">
    <property type="term" value="C:plasma membrane"/>
    <property type="evidence" value="ECO:0007669"/>
    <property type="project" value="TreeGrafter"/>
</dbReference>
<reference evidence="15" key="1">
    <citation type="submission" date="2025-08" db="UniProtKB">
        <authorList>
            <consortium name="Ensembl"/>
        </authorList>
    </citation>
    <scope>IDENTIFICATION</scope>
</reference>
<evidence type="ECO:0000259" key="14">
    <source>
        <dbReference type="PROSITE" id="PS50050"/>
    </source>
</evidence>
<feature type="repeat" description="TNFR-Cys" evidence="9">
    <location>
        <begin position="65"/>
        <end position="106"/>
    </location>
</feature>
<dbReference type="InterPro" id="IPR001368">
    <property type="entry name" value="TNFR/NGFR_Cys_rich_reg"/>
</dbReference>
<proteinExistence type="predicted"/>
<evidence type="ECO:0000256" key="10">
    <source>
        <dbReference type="SAM" id="MobiDB-lite"/>
    </source>
</evidence>
<evidence type="ECO:0000256" key="12">
    <source>
        <dbReference type="SAM" id="SignalP"/>
    </source>
</evidence>
<dbReference type="PANTHER" id="PTHR46330:SF6">
    <property type="entry name" value="HEMATOPOIETIC DEATH RECEPTOR-RELATED"/>
    <property type="match status" value="1"/>
</dbReference>
<keyword evidence="3 12" id="KW-0732">Signal</keyword>
<dbReference type="GO" id="GO:0043065">
    <property type="term" value="P:positive regulation of apoptotic process"/>
    <property type="evidence" value="ECO:0007669"/>
    <property type="project" value="TreeGrafter"/>
</dbReference>
<feature type="disulfide bond" evidence="9">
    <location>
        <begin position="85"/>
        <end position="98"/>
    </location>
</feature>
<keyword evidence="16" id="KW-1185">Reference proteome</keyword>
<organism evidence="15 16">
    <name type="scientific">Salvator merianae</name>
    <name type="common">Argentine black and white tegu</name>
    <name type="synonym">Tupinambis merianae</name>
    <dbReference type="NCBI Taxonomy" id="96440"/>
    <lineage>
        <taxon>Eukaryota</taxon>
        <taxon>Metazoa</taxon>
        <taxon>Chordata</taxon>
        <taxon>Craniata</taxon>
        <taxon>Vertebrata</taxon>
        <taxon>Euteleostomi</taxon>
        <taxon>Lepidosauria</taxon>
        <taxon>Squamata</taxon>
        <taxon>Bifurcata</taxon>
        <taxon>Unidentata</taxon>
        <taxon>Episquamata</taxon>
        <taxon>Laterata</taxon>
        <taxon>Teiioidea</taxon>
        <taxon>Teiidae</taxon>
        <taxon>Salvator</taxon>
    </lineage>
</organism>
<name>A0A8D0DP18_SALMN</name>
<keyword evidence="11" id="KW-0812">Transmembrane</keyword>
<feature type="disulfide bond" evidence="9">
    <location>
        <begin position="88"/>
        <end position="106"/>
    </location>
</feature>
<feature type="compositionally biased region" description="Low complexity" evidence="10">
    <location>
        <begin position="222"/>
        <end position="238"/>
    </location>
</feature>
<protein>
    <submittedName>
        <fullName evidence="15">Uncharacterized protein</fullName>
    </submittedName>
</protein>
<keyword evidence="11" id="KW-1133">Transmembrane helix</keyword>
<evidence type="ECO:0000313" key="15">
    <source>
        <dbReference type="Ensembl" id="ENSSMRP00000018230.1"/>
    </source>
</evidence>
<evidence type="ECO:0000256" key="6">
    <source>
        <dbReference type="ARBA" id="ARBA00023157"/>
    </source>
</evidence>
<dbReference type="Pfam" id="PF00020">
    <property type="entry name" value="TNFR_c6"/>
    <property type="match status" value="2"/>
</dbReference>
<dbReference type="AlphaFoldDB" id="A0A8D0DP18"/>
<evidence type="ECO:0000259" key="13">
    <source>
        <dbReference type="PROSITE" id="PS50017"/>
    </source>
</evidence>
<dbReference type="Gene3D" id="1.10.533.10">
    <property type="entry name" value="Death Domain, Fas"/>
    <property type="match status" value="1"/>
</dbReference>
<evidence type="ECO:0000313" key="16">
    <source>
        <dbReference type="Proteomes" id="UP000694421"/>
    </source>
</evidence>
<keyword evidence="5 11" id="KW-0472">Membrane</keyword>